<dbReference type="HOGENOM" id="CLU_2199496_0_0_1"/>
<evidence type="ECO:0000256" key="1">
    <source>
        <dbReference type="ARBA" id="ARBA00022741"/>
    </source>
</evidence>
<protein>
    <submittedName>
        <fullName evidence="4">Spastin</fullName>
    </submittedName>
</protein>
<evidence type="ECO:0000259" key="3">
    <source>
        <dbReference type="Pfam" id="PF09336"/>
    </source>
</evidence>
<reference evidence="4" key="1">
    <citation type="journal article" date="2012" name="Nature">
        <title>The oyster genome reveals stress adaptation and complexity of shell formation.</title>
        <authorList>
            <person name="Zhang G."/>
            <person name="Fang X."/>
            <person name="Guo X."/>
            <person name="Li L."/>
            <person name="Luo R."/>
            <person name="Xu F."/>
            <person name="Yang P."/>
            <person name="Zhang L."/>
            <person name="Wang X."/>
            <person name="Qi H."/>
            <person name="Xiong Z."/>
            <person name="Que H."/>
            <person name="Xie Y."/>
            <person name="Holland P.W."/>
            <person name="Paps J."/>
            <person name="Zhu Y."/>
            <person name="Wu F."/>
            <person name="Chen Y."/>
            <person name="Wang J."/>
            <person name="Peng C."/>
            <person name="Meng J."/>
            <person name="Yang L."/>
            <person name="Liu J."/>
            <person name="Wen B."/>
            <person name="Zhang N."/>
            <person name="Huang Z."/>
            <person name="Zhu Q."/>
            <person name="Feng Y."/>
            <person name="Mount A."/>
            <person name="Hedgecock D."/>
            <person name="Xu Z."/>
            <person name="Liu Y."/>
            <person name="Domazet-Loso T."/>
            <person name="Du Y."/>
            <person name="Sun X."/>
            <person name="Zhang S."/>
            <person name="Liu B."/>
            <person name="Cheng P."/>
            <person name="Jiang X."/>
            <person name="Li J."/>
            <person name="Fan D."/>
            <person name="Wang W."/>
            <person name="Fu W."/>
            <person name="Wang T."/>
            <person name="Wang B."/>
            <person name="Zhang J."/>
            <person name="Peng Z."/>
            <person name="Li Y."/>
            <person name="Li N."/>
            <person name="Wang J."/>
            <person name="Chen M."/>
            <person name="He Y."/>
            <person name="Tan F."/>
            <person name="Song X."/>
            <person name="Zheng Q."/>
            <person name="Huang R."/>
            <person name="Yang H."/>
            <person name="Du X."/>
            <person name="Chen L."/>
            <person name="Yang M."/>
            <person name="Gaffney P.M."/>
            <person name="Wang S."/>
            <person name="Luo L."/>
            <person name="She Z."/>
            <person name="Ming Y."/>
            <person name="Huang W."/>
            <person name="Zhang S."/>
            <person name="Huang B."/>
            <person name="Zhang Y."/>
            <person name="Qu T."/>
            <person name="Ni P."/>
            <person name="Miao G."/>
            <person name="Wang J."/>
            <person name="Wang Q."/>
            <person name="Steinberg C.E."/>
            <person name="Wang H."/>
            <person name="Li N."/>
            <person name="Qian L."/>
            <person name="Zhang G."/>
            <person name="Li Y."/>
            <person name="Yang H."/>
            <person name="Liu X."/>
            <person name="Wang J."/>
            <person name="Yin Y."/>
            <person name="Wang J."/>
        </authorList>
    </citation>
    <scope>NUCLEOTIDE SEQUENCE [LARGE SCALE GENOMIC DNA]</scope>
    <source>
        <strain evidence="4">05x7-T-G4-1.051#20</strain>
    </source>
</reference>
<dbReference type="Gene3D" id="1.10.8.60">
    <property type="match status" value="1"/>
</dbReference>
<proteinExistence type="predicted"/>
<dbReference type="InParanoid" id="K1RLV0"/>
<dbReference type="EMBL" id="JH815863">
    <property type="protein sequence ID" value="EKC35351.1"/>
    <property type="molecule type" value="Genomic_DNA"/>
</dbReference>
<sequence>MSDLGLLWISLGSARSELWAPIADQKPTLSGTESRLGFAWVRRLSGLSAKEVKTVDANQVRNIKKEDFEEALRRIRRSVAPDSLKQYEDWNSEYGAAMYESTTEHLFE</sequence>
<dbReference type="GO" id="GO:0005524">
    <property type="term" value="F:ATP binding"/>
    <property type="evidence" value="ECO:0007669"/>
    <property type="project" value="UniProtKB-KW"/>
</dbReference>
<evidence type="ECO:0000256" key="2">
    <source>
        <dbReference type="ARBA" id="ARBA00022840"/>
    </source>
</evidence>
<evidence type="ECO:0000313" key="4">
    <source>
        <dbReference type="EMBL" id="EKC35351.1"/>
    </source>
</evidence>
<keyword evidence="1" id="KW-0547">Nucleotide-binding</keyword>
<dbReference type="AlphaFoldDB" id="K1RLV0"/>
<organism evidence="4">
    <name type="scientific">Magallana gigas</name>
    <name type="common">Pacific oyster</name>
    <name type="synonym">Crassostrea gigas</name>
    <dbReference type="NCBI Taxonomy" id="29159"/>
    <lineage>
        <taxon>Eukaryota</taxon>
        <taxon>Metazoa</taxon>
        <taxon>Spiralia</taxon>
        <taxon>Lophotrochozoa</taxon>
        <taxon>Mollusca</taxon>
        <taxon>Bivalvia</taxon>
        <taxon>Autobranchia</taxon>
        <taxon>Pteriomorphia</taxon>
        <taxon>Ostreida</taxon>
        <taxon>Ostreoidea</taxon>
        <taxon>Ostreidae</taxon>
        <taxon>Magallana</taxon>
    </lineage>
</organism>
<accession>K1RLV0</accession>
<name>K1RLV0_MAGGI</name>
<gene>
    <name evidence="4" type="ORF">CGI_10012493</name>
</gene>
<feature type="domain" description="Spastin/Vps4 C-terminal" evidence="3">
    <location>
        <begin position="60"/>
        <end position="95"/>
    </location>
</feature>
<keyword evidence="2" id="KW-0067">ATP-binding</keyword>
<dbReference type="Pfam" id="PF09336">
    <property type="entry name" value="Vps4_C"/>
    <property type="match status" value="1"/>
</dbReference>
<dbReference type="InterPro" id="IPR015415">
    <property type="entry name" value="Spast_Vps4_C"/>
</dbReference>